<evidence type="ECO:0000256" key="1">
    <source>
        <dbReference type="ARBA" id="ARBA00022614"/>
    </source>
</evidence>
<dbReference type="InterPro" id="IPR003591">
    <property type="entry name" value="Leu-rich_rpt_typical-subtyp"/>
</dbReference>
<feature type="transmembrane region" description="Helical" evidence="4">
    <location>
        <begin position="625"/>
        <end position="650"/>
    </location>
</feature>
<proteinExistence type="predicted"/>
<keyword evidence="4" id="KW-0812">Transmembrane</keyword>
<reference evidence="6" key="1">
    <citation type="submission" date="2014-05" db="EMBL/GenBank/DDBJ databases">
        <title>The genome and life-stage specific transcriptomes of Globodera pallida elucidate key aspects of plant parasitism by a cyst nematode.</title>
        <authorList>
            <person name="Cotton J.A."/>
            <person name="Lilley C.J."/>
            <person name="Jones L.M."/>
            <person name="Kikuchi T."/>
            <person name="Reid A.J."/>
            <person name="Thorpe P."/>
            <person name="Tsai I.J."/>
            <person name="Beasley H."/>
            <person name="Blok V."/>
            <person name="Cock P.J.A."/>
            <person name="Van den Akker S.E."/>
            <person name="Holroyd N."/>
            <person name="Hunt M."/>
            <person name="Mantelin S."/>
            <person name="Naghra H."/>
            <person name="Pain A."/>
            <person name="Palomares-Rius J.E."/>
            <person name="Zarowiecki M."/>
            <person name="Berriman M."/>
            <person name="Jones J.T."/>
            <person name="Urwin P.E."/>
        </authorList>
    </citation>
    <scope>NUCLEOTIDE SEQUENCE [LARGE SCALE GENOMIC DNA]</scope>
    <source>
        <strain evidence="6">Lindley</strain>
    </source>
</reference>
<dbReference type="PANTHER" id="PTHR24366">
    <property type="entry name" value="IG(IMMUNOGLOBULIN) AND LRR(LEUCINE RICH REPEAT) DOMAINS"/>
    <property type="match status" value="1"/>
</dbReference>
<dbReference type="WBParaSite" id="GPLIN_001371500">
    <property type="protein sequence ID" value="GPLIN_001371500"/>
    <property type="gene ID" value="GPLIN_001371500"/>
</dbReference>
<evidence type="ECO:0000256" key="2">
    <source>
        <dbReference type="ARBA" id="ARBA00022737"/>
    </source>
</evidence>
<keyword evidence="2" id="KW-0677">Repeat</keyword>
<feature type="compositionally biased region" description="Acidic residues" evidence="3">
    <location>
        <begin position="371"/>
        <end position="381"/>
    </location>
</feature>
<evidence type="ECO:0000256" key="4">
    <source>
        <dbReference type="SAM" id="Phobius"/>
    </source>
</evidence>
<evidence type="ECO:0000313" key="7">
    <source>
        <dbReference type="WBParaSite" id="GPLIN_001371500"/>
    </source>
</evidence>
<organism evidence="6 7">
    <name type="scientific">Globodera pallida</name>
    <name type="common">Potato cyst nematode worm</name>
    <name type="synonym">Heterodera pallida</name>
    <dbReference type="NCBI Taxonomy" id="36090"/>
    <lineage>
        <taxon>Eukaryota</taxon>
        <taxon>Metazoa</taxon>
        <taxon>Ecdysozoa</taxon>
        <taxon>Nematoda</taxon>
        <taxon>Chromadorea</taxon>
        <taxon>Rhabditida</taxon>
        <taxon>Tylenchina</taxon>
        <taxon>Tylenchomorpha</taxon>
        <taxon>Tylenchoidea</taxon>
        <taxon>Heteroderidae</taxon>
        <taxon>Heteroderinae</taxon>
        <taxon>Globodera</taxon>
    </lineage>
</organism>
<protein>
    <submittedName>
        <fullName evidence="7">Ig-like domain-containing protein</fullName>
    </submittedName>
</protein>
<keyword evidence="5" id="KW-0732">Signal</keyword>
<dbReference type="SMART" id="SM00369">
    <property type="entry name" value="LRR_TYP"/>
    <property type="match status" value="3"/>
</dbReference>
<feature type="region of interest" description="Disordered" evidence="3">
    <location>
        <begin position="366"/>
        <end position="427"/>
    </location>
</feature>
<keyword evidence="4" id="KW-1133">Transmembrane helix</keyword>
<reference evidence="7" key="2">
    <citation type="submission" date="2016-06" db="UniProtKB">
        <authorList>
            <consortium name="WormBaseParasite"/>
        </authorList>
    </citation>
    <scope>IDENTIFICATION</scope>
</reference>
<accession>A0A183CLF9</accession>
<dbReference type="Proteomes" id="UP000050741">
    <property type="component" value="Unassembled WGS sequence"/>
</dbReference>
<dbReference type="SUPFAM" id="SSF52058">
    <property type="entry name" value="L domain-like"/>
    <property type="match status" value="1"/>
</dbReference>
<feature type="chain" id="PRO_5008147756" evidence="5">
    <location>
        <begin position="24"/>
        <end position="766"/>
    </location>
</feature>
<keyword evidence="1" id="KW-0433">Leucine-rich repeat</keyword>
<evidence type="ECO:0000256" key="3">
    <source>
        <dbReference type="SAM" id="MobiDB-lite"/>
    </source>
</evidence>
<dbReference type="Gene3D" id="3.80.10.10">
    <property type="entry name" value="Ribonuclease Inhibitor"/>
    <property type="match status" value="2"/>
</dbReference>
<keyword evidence="4" id="KW-0472">Membrane</keyword>
<name>A0A183CLF9_GLOPA</name>
<keyword evidence="6" id="KW-1185">Reference proteome</keyword>
<dbReference type="InterPro" id="IPR032675">
    <property type="entry name" value="LRR_dom_sf"/>
</dbReference>
<sequence>MPLPVLLLLLLKFACLPLPVALSSAPSPFPSQFEQQTRICPLKCQCSQDGSSLACSNLSRAEQFASGLLNLSIVQSQLDALDIFPPMERLLRLNLRGNQIDKLETMAEGISSPDRRSSSHLMPAFPTLLFLDLSQNLITSILRNNFAAFPNAEEIRLSSNRITISEHILRYSPAIEEFDLSHNKLSAAQSSSFFAAQRLRFLNLAFAALPNLQFLQMANNPRLQFVSPGAFQNNSLLFEVDFSNNSFAALSHRLLQQPVRLHLRSNPFLCGCITPWLFNISSKLVDLHEAICIRPLSDGQQQQNSLAKIVENGQNHRQKLGECPREPIVPMGRELKAKVGDFFSLYCASRSDAFGRTAGVRWTLPNGTDLIGEEEGADETENSGKNGVRMNASSGDPIGAPSFSQSPKAPPFTGQPELQRRGMNSPVSVLTSSAVDSPFLGGLHPSLLQLQEHLQRRRPLVPATLGEAQMPQPKSRIQINGEQIRFEVLISEDTGNYICRVNGAEVELRLDVEKPVIQLSAIEVGSHYVALVWNDSLKVILKPSKLTNPLRSFLIRAVERVQLCLQVRDAVSQQLGRNYTFCLVYRLVSFVPHSVGRFSSVFESCVDVQTEEQLGFWTSLSPTTIGVLLAFCFCLGALLCFRAIYLRFYIWHETKLRARMNQSMSGQSFLSHSTSLHHSVHQQLDAHVHSVVHANADLSSPSIFSSNWDERCSPAQCLQSADQNRKKVKKRRKEKTTALLLGAKKGDNARGDEDEGRGMAESIVLC</sequence>
<dbReference type="PANTHER" id="PTHR24366:SF96">
    <property type="entry name" value="LEUCINE RICH REPEAT CONTAINING 53"/>
    <property type="match status" value="1"/>
</dbReference>
<dbReference type="AlphaFoldDB" id="A0A183CLF9"/>
<evidence type="ECO:0000313" key="6">
    <source>
        <dbReference type="Proteomes" id="UP000050741"/>
    </source>
</evidence>
<feature type="signal peptide" evidence="5">
    <location>
        <begin position="1"/>
        <end position="23"/>
    </location>
</feature>
<evidence type="ECO:0000256" key="5">
    <source>
        <dbReference type="SAM" id="SignalP"/>
    </source>
</evidence>